<dbReference type="InterPro" id="IPR002761">
    <property type="entry name" value="Diphthami_syn_dom"/>
</dbReference>
<dbReference type="EC" id="6.3.1.14" evidence="1"/>
<evidence type="ECO:0000313" key="8">
    <source>
        <dbReference type="Proteomes" id="UP001489004"/>
    </source>
</evidence>
<organism evidence="7 8">
    <name type="scientific">[Myrmecia] bisecta</name>
    <dbReference type="NCBI Taxonomy" id="41462"/>
    <lineage>
        <taxon>Eukaryota</taxon>
        <taxon>Viridiplantae</taxon>
        <taxon>Chlorophyta</taxon>
        <taxon>core chlorophytes</taxon>
        <taxon>Trebouxiophyceae</taxon>
        <taxon>Trebouxiales</taxon>
        <taxon>Trebouxiaceae</taxon>
        <taxon>Myrmecia</taxon>
    </lineage>
</organism>
<protein>
    <recommendedName>
        <fullName evidence="2">Diphthine--ammonia ligase</fullName>
        <ecNumber evidence="1">6.3.1.14</ecNumber>
    </recommendedName>
    <alternativeName>
        <fullName evidence="3">Diphthamide synthase</fullName>
    </alternativeName>
    <alternativeName>
        <fullName evidence="4">Diphthamide synthetase</fullName>
    </alternativeName>
</protein>
<sequence>MLALCRAQDLGLDVQLLITFSPPGKVFYAHDKRAIAAQGESLKMPHRMLDICAAAGDFKAAYIKCLGRLRDAATDVLISGDMALVGSMQGNWMRECAEASGLTMYCPLWGADRKVILLECLARRLRVVFTCVKAPWFDAGWIGREITAAVVDELQELSSGSGLDVCGENGEYHTMVLDGPMFAQSLRLHDCQAKVLDTGSTKESKGTVWYLEVGSIQVQDKASTCELVRMRTPLAHTSR</sequence>
<evidence type="ECO:0000256" key="1">
    <source>
        <dbReference type="ARBA" id="ARBA00012089"/>
    </source>
</evidence>
<gene>
    <name evidence="7" type="ORF">WJX72_004411</name>
</gene>
<dbReference type="AlphaFoldDB" id="A0AAW1R5X6"/>
<keyword evidence="8" id="KW-1185">Reference proteome</keyword>
<proteinExistence type="predicted"/>
<evidence type="ECO:0000313" key="7">
    <source>
        <dbReference type="EMBL" id="KAK9829192.1"/>
    </source>
</evidence>
<dbReference type="SUPFAM" id="SSF52402">
    <property type="entry name" value="Adenine nucleotide alpha hydrolases-like"/>
    <property type="match status" value="1"/>
</dbReference>
<name>A0AAW1R5X6_9CHLO</name>
<evidence type="ECO:0000256" key="2">
    <source>
        <dbReference type="ARBA" id="ARBA00018426"/>
    </source>
</evidence>
<dbReference type="InterPro" id="IPR014729">
    <property type="entry name" value="Rossmann-like_a/b/a_fold"/>
</dbReference>
<dbReference type="PANTHER" id="PTHR12196:SF2">
    <property type="entry name" value="DIPHTHINE--AMMONIA LIGASE"/>
    <property type="match status" value="1"/>
</dbReference>
<dbReference type="Pfam" id="PF01902">
    <property type="entry name" value="Diphthami_syn_2"/>
    <property type="match status" value="1"/>
</dbReference>
<evidence type="ECO:0000259" key="6">
    <source>
        <dbReference type="Pfam" id="PF01902"/>
    </source>
</evidence>
<dbReference type="Proteomes" id="UP001489004">
    <property type="component" value="Unassembled WGS sequence"/>
</dbReference>
<evidence type="ECO:0000256" key="4">
    <source>
        <dbReference type="ARBA" id="ARBA00031552"/>
    </source>
</evidence>
<evidence type="ECO:0000256" key="3">
    <source>
        <dbReference type="ARBA" id="ARBA00029814"/>
    </source>
</evidence>
<dbReference type="InterPro" id="IPR030662">
    <property type="entry name" value="DPH6/MJ0570"/>
</dbReference>
<dbReference type="GO" id="GO:0017183">
    <property type="term" value="P:protein histidyl modification to diphthamide"/>
    <property type="evidence" value="ECO:0007669"/>
    <property type="project" value="TreeGrafter"/>
</dbReference>
<dbReference type="CDD" id="cd01994">
    <property type="entry name" value="AANH_PF0828-like"/>
    <property type="match status" value="1"/>
</dbReference>
<feature type="domain" description="Diphthamide synthase" evidence="6">
    <location>
        <begin position="2"/>
        <end position="194"/>
    </location>
</feature>
<dbReference type="PANTHER" id="PTHR12196">
    <property type="entry name" value="DOMAIN OF UNKNOWN FUNCTION 71 DUF71 -CONTAINING PROTEIN"/>
    <property type="match status" value="1"/>
</dbReference>
<evidence type="ECO:0000256" key="5">
    <source>
        <dbReference type="ARBA" id="ARBA00048108"/>
    </source>
</evidence>
<comment type="catalytic activity">
    <reaction evidence="5">
        <text>diphthine-[translation elongation factor 2] + NH4(+) + ATP = diphthamide-[translation elongation factor 2] + AMP + diphosphate + H(+)</text>
        <dbReference type="Rhea" id="RHEA:19753"/>
        <dbReference type="Rhea" id="RHEA-COMP:10172"/>
        <dbReference type="Rhea" id="RHEA-COMP:10174"/>
        <dbReference type="ChEBI" id="CHEBI:15378"/>
        <dbReference type="ChEBI" id="CHEBI:16692"/>
        <dbReference type="ChEBI" id="CHEBI:28938"/>
        <dbReference type="ChEBI" id="CHEBI:30616"/>
        <dbReference type="ChEBI" id="CHEBI:33019"/>
        <dbReference type="ChEBI" id="CHEBI:82696"/>
        <dbReference type="ChEBI" id="CHEBI:456215"/>
        <dbReference type="EC" id="6.3.1.14"/>
    </reaction>
</comment>
<dbReference type="Gene3D" id="3.90.1490.10">
    <property type="entry name" value="putative n-type atp pyrophosphatase, domain 2"/>
    <property type="match status" value="1"/>
</dbReference>
<comment type="caution">
    <text evidence="7">The sequence shown here is derived from an EMBL/GenBank/DDBJ whole genome shotgun (WGS) entry which is preliminary data.</text>
</comment>
<dbReference type="Gene3D" id="3.40.50.620">
    <property type="entry name" value="HUPs"/>
    <property type="match status" value="1"/>
</dbReference>
<reference evidence="7 8" key="1">
    <citation type="journal article" date="2024" name="Nat. Commun.">
        <title>Phylogenomics reveals the evolutionary origins of lichenization in chlorophyte algae.</title>
        <authorList>
            <person name="Puginier C."/>
            <person name="Libourel C."/>
            <person name="Otte J."/>
            <person name="Skaloud P."/>
            <person name="Haon M."/>
            <person name="Grisel S."/>
            <person name="Petersen M."/>
            <person name="Berrin J.G."/>
            <person name="Delaux P.M."/>
            <person name="Dal Grande F."/>
            <person name="Keller J."/>
        </authorList>
    </citation>
    <scope>NUCLEOTIDE SEQUENCE [LARGE SCALE GENOMIC DNA]</scope>
    <source>
        <strain evidence="7 8">SAG 2043</strain>
    </source>
</reference>
<dbReference type="EMBL" id="JALJOR010000001">
    <property type="protein sequence ID" value="KAK9829192.1"/>
    <property type="molecule type" value="Genomic_DNA"/>
</dbReference>
<dbReference type="GO" id="GO:0017178">
    <property type="term" value="F:diphthine-ammonia ligase activity"/>
    <property type="evidence" value="ECO:0007669"/>
    <property type="project" value="UniProtKB-EC"/>
</dbReference>
<accession>A0AAW1R5X6</accession>